<accession>A0ABT8JTY7</accession>
<dbReference type="EMBL" id="JAROCC010000012">
    <property type="protein sequence ID" value="MDN4608634.1"/>
    <property type="molecule type" value="Genomic_DNA"/>
</dbReference>
<protein>
    <submittedName>
        <fullName evidence="1">Uncharacterized protein</fullName>
    </submittedName>
</protein>
<name>A0ABT8JTY7_9BACL</name>
<evidence type="ECO:0000313" key="1">
    <source>
        <dbReference type="EMBL" id="MDN4608634.1"/>
    </source>
</evidence>
<evidence type="ECO:0000313" key="2">
    <source>
        <dbReference type="Proteomes" id="UP001175097"/>
    </source>
</evidence>
<keyword evidence="2" id="KW-1185">Reference proteome</keyword>
<sequence>MTIAHIEAVCEDLVAGDFDEIGDKWVRRCQYCGYYYKDTTRNNSSLVCSDDCKTGKDIALKAFRRKVRRASNPNRRLTYKERYYADLEYAFWKSDFHMFEYDRKRDDYSYGDDIEEVIARSQLNAEMGGKKKAVEVVPYNGNEKGVRDVHVRFSNHGQRKPGEVVSYKMPREEVDAYMMETYGEAQLKNERKRSIIWGKGRF</sequence>
<proteinExistence type="predicted"/>
<organism evidence="1 2">
    <name type="scientific">Sporosarcina highlanderae</name>
    <dbReference type="NCBI Taxonomy" id="3035916"/>
    <lineage>
        <taxon>Bacteria</taxon>
        <taxon>Bacillati</taxon>
        <taxon>Bacillota</taxon>
        <taxon>Bacilli</taxon>
        <taxon>Bacillales</taxon>
        <taxon>Caryophanaceae</taxon>
        <taxon>Sporosarcina</taxon>
    </lineage>
</organism>
<dbReference type="RefSeq" id="WP_301244831.1">
    <property type="nucleotide sequence ID" value="NZ_JAROCC010000012.1"/>
</dbReference>
<gene>
    <name evidence="1" type="ORF">P5G49_14325</name>
</gene>
<comment type="caution">
    <text evidence="1">The sequence shown here is derived from an EMBL/GenBank/DDBJ whole genome shotgun (WGS) entry which is preliminary data.</text>
</comment>
<dbReference type="Proteomes" id="UP001175097">
    <property type="component" value="Unassembled WGS sequence"/>
</dbReference>
<reference evidence="1" key="1">
    <citation type="submission" date="2023-03" db="EMBL/GenBank/DDBJ databases">
        <title>MT1 and MT2 Draft Genomes of Novel Species.</title>
        <authorList>
            <person name="Venkateswaran K."/>
        </authorList>
    </citation>
    <scope>NUCLEOTIDE SEQUENCE</scope>
    <source>
        <strain evidence="1">F6_3S_P_2</strain>
    </source>
</reference>